<dbReference type="RefSeq" id="WP_202748282.1">
    <property type="nucleotide sequence ID" value="NZ_JAESWC010000002.1"/>
</dbReference>
<dbReference type="EMBL" id="JAESWC010000002">
    <property type="protein sequence ID" value="MBL4935689.1"/>
    <property type="molecule type" value="Genomic_DNA"/>
</dbReference>
<dbReference type="Gene3D" id="3.30.70.270">
    <property type="match status" value="1"/>
</dbReference>
<dbReference type="PROSITE" id="PS50887">
    <property type="entry name" value="GGDEF"/>
    <property type="match status" value="1"/>
</dbReference>
<dbReference type="InterPro" id="IPR043128">
    <property type="entry name" value="Rev_trsase/Diguanyl_cyclase"/>
</dbReference>
<keyword evidence="3" id="KW-1185">Reference proteome</keyword>
<dbReference type="InterPro" id="IPR000160">
    <property type="entry name" value="GGDEF_dom"/>
</dbReference>
<accession>A0ABS1TBK5</accession>
<organism evidence="2 3">
    <name type="scientific">Clostridium rhizosphaerae</name>
    <dbReference type="NCBI Taxonomy" id="2803861"/>
    <lineage>
        <taxon>Bacteria</taxon>
        <taxon>Bacillati</taxon>
        <taxon>Bacillota</taxon>
        <taxon>Clostridia</taxon>
        <taxon>Eubacteriales</taxon>
        <taxon>Clostridiaceae</taxon>
        <taxon>Clostridium</taxon>
    </lineage>
</organism>
<dbReference type="SUPFAM" id="SSF48452">
    <property type="entry name" value="TPR-like"/>
    <property type="match status" value="1"/>
</dbReference>
<dbReference type="InterPro" id="IPR029787">
    <property type="entry name" value="Nucleotide_cyclase"/>
</dbReference>
<evidence type="ECO:0000313" key="2">
    <source>
        <dbReference type="EMBL" id="MBL4935689.1"/>
    </source>
</evidence>
<dbReference type="Pfam" id="PF00990">
    <property type="entry name" value="GGDEF"/>
    <property type="match status" value="1"/>
</dbReference>
<comment type="caution">
    <text evidence="2">The sequence shown here is derived from an EMBL/GenBank/DDBJ whole genome shotgun (WGS) entry which is preliminary data.</text>
</comment>
<dbReference type="PANTHER" id="PTHR45138:SF9">
    <property type="entry name" value="DIGUANYLATE CYCLASE DGCM-RELATED"/>
    <property type="match status" value="1"/>
</dbReference>
<dbReference type="Proteomes" id="UP000632377">
    <property type="component" value="Unassembled WGS sequence"/>
</dbReference>
<dbReference type="SMART" id="SM00267">
    <property type="entry name" value="GGDEF"/>
    <property type="match status" value="1"/>
</dbReference>
<dbReference type="CDD" id="cd01949">
    <property type="entry name" value="GGDEF"/>
    <property type="match status" value="1"/>
</dbReference>
<feature type="domain" description="GGDEF" evidence="1">
    <location>
        <begin position="336"/>
        <end position="469"/>
    </location>
</feature>
<reference evidence="2 3" key="1">
    <citation type="submission" date="2021-01" db="EMBL/GenBank/DDBJ databases">
        <title>Genome public.</title>
        <authorList>
            <person name="Liu C."/>
            <person name="Sun Q."/>
        </authorList>
    </citation>
    <scope>NUCLEOTIDE SEQUENCE [LARGE SCALE GENOMIC DNA]</scope>
    <source>
        <strain evidence="2 3">YIM B02515</strain>
    </source>
</reference>
<evidence type="ECO:0000259" key="1">
    <source>
        <dbReference type="PROSITE" id="PS50887"/>
    </source>
</evidence>
<proteinExistence type="predicted"/>
<sequence length="469" mass="54128">MTKKELVKLQQEVTLLRAEGKYKDTIQNCFSLLNASMEMKDYKSILTAYINLAASYYCIGDIEEAFKCIEEHEAICNIHGDDLDKLNSYNISFLIYEYNKNIDKSKATLEKSIALGKKLNKYNIVSNAYSNYSHICMLDEDYNKALEMGILGLDAAKLHKPASPILELRVKLNIAKAYIYLKDFHDSKVLLDEMLNSPFLDSFPREKSQCYDLEGQWYREQNLYRQAYESFTNAKVIVESYNDIYLLKTIQEERCKLCELMDDFNLGYKLQKEYISILKEISERELSLAALKLEIKHNIMLLEKKAYTDQLTGIYNRDYLENTTNNWLNEAYQKNESVVCLVLDIDRFKCINDEFGHLFGDEVVKQVSRACSNIIREDDLIGRFGGDEFVIILRGASLNDGIKKAEQILETIRSLNINYGDKTIDITVSIGVTDNLDSMAMHFSELFRAADMRLYKAKRSGRNQICAVS</sequence>
<protein>
    <submittedName>
        <fullName evidence="2">GGDEF domain-containing protein</fullName>
    </submittedName>
</protein>
<dbReference type="PANTHER" id="PTHR45138">
    <property type="entry name" value="REGULATORY COMPONENTS OF SENSORY TRANSDUCTION SYSTEM"/>
    <property type="match status" value="1"/>
</dbReference>
<name>A0ABS1TBK5_9CLOT</name>
<dbReference type="NCBIfam" id="TIGR00254">
    <property type="entry name" value="GGDEF"/>
    <property type="match status" value="1"/>
</dbReference>
<dbReference type="InterPro" id="IPR011990">
    <property type="entry name" value="TPR-like_helical_dom_sf"/>
</dbReference>
<dbReference type="Gene3D" id="1.25.40.10">
    <property type="entry name" value="Tetratricopeptide repeat domain"/>
    <property type="match status" value="1"/>
</dbReference>
<evidence type="ECO:0000313" key="3">
    <source>
        <dbReference type="Proteomes" id="UP000632377"/>
    </source>
</evidence>
<dbReference type="InterPro" id="IPR050469">
    <property type="entry name" value="Diguanylate_Cyclase"/>
</dbReference>
<gene>
    <name evidence="2" type="ORF">JK636_07945</name>
</gene>
<dbReference type="SUPFAM" id="SSF55073">
    <property type="entry name" value="Nucleotide cyclase"/>
    <property type="match status" value="1"/>
</dbReference>